<dbReference type="InterPro" id="IPR058913">
    <property type="entry name" value="Integrase_dom_put"/>
</dbReference>
<accession>A0A7M5TZP3</accession>
<proteinExistence type="predicted"/>
<dbReference type="EnsemblMetazoa" id="CLYHEMT008423.1">
    <property type="protein sequence ID" value="CLYHEMP008423.1"/>
    <property type="gene ID" value="CLYHEMG008423"/>
</dbReference>
<dbReference type="GO" id="GO:0003676">
    <property type="term" value="F:nucleic acid binding"/>
    <property type="evidence" value="ECO:0007669"/>
    <property type="project" value="InterPro"/>
</dbReference>
<dbReference type="GO" id="GO:0015074">
    <property type="term" value="P:DNA integration"/>
    <property type="evidence" value="ECO:0007669"/>
    <property type="project" value="InterPro"/>
</dbReference>
<keyword evidence="3" id="KW-1185">Reference proteome</keyword>
<dbReference type="PANTHER" id="PTHR46791">
    <property type="entry name" value="EXPRESSED PROTEIN"/>
    <property type="match status" value="1"/>
</dbReference>
<evidence type="ECO:0000259" key="1">
    <source>
        <dbReference type="PROSITE" id="PS50994"/>
    </source>
</evidence>
<evidence type="ECO:0000313" key="3">
    <source>
        <dbReference type="Proteomes" id="UP000594262"/>
    </source>
</evidence>
<dbReference type="Gene3D" id="3.30.420.10">
    <property type="entry name" value="Ribonuclease H-like superfamily/Ribonuclease H"/>
    <property type="match status" value="1"/>
</dbReference>
<evidence type="ECO:0000313" key="2">
    <source>
        <dbReference type="EnsemblMetazoa" id="CLYHEMP004095.1"/>
    </source>
</evidence>
<dbReference type="Pfam" id="PF24764">
    <property type="entry name" value="rva_4"/>
    <property type="match status" value="1"/>
</dbReference>
<dbReference type="AlphaFoldDB" id="A0A7M5TZP3"/>
<name>A0A7M5TZP3_9CNID</name>
<dbReference type="Proteomes" id="UP000594262">
    <property type="component" value="Unplaced"/>
</dbReference>
<dbReference type="SUPFAM" id="SSF53098">
    <property type="entry name" value="Ribonuclease H-like"/>
    <property type="match status" value="1"/>
</dbReference>
<dbReference type="PANTHER" id="PTHR46791:SF4">
    <property type="match status" value="1"/>
</dbReference>
<dbReference type="InterPro" id="IPR012337">
    <property type="entry name" value="RNaseH-like_sf"/>
</dbReference>
<organism evidence="2 3">
    <name type="scientific">Clytia hemisphaerica</name>
    <dbReference type="NCBI Taxonomy" id="252671"/>
    <lineage>
        <taxon>Eukaryota</taxon>
        <taxon>Metazoa</taxon>
        <taxon>Cnidaria</taxon>
        <taxon>Hydrozoa</taxon>
        <taxon>Hydroidolina</taxon>
        <taxon>Leptothecata</taxon>
        <taxon>Obeliida</taxon>
        <taxon>Clytiidae</taxon>
        <taxon>Clytia</taxon>
    </lineage>
</organism>
<dbReference type="OrthoDB" id="5987220at2759"/>
<dbReference type="PROSITE" id="PS50994">
    <property type="entry name" value="INTEGRASE"/>
    <property type="match status" value="1"/>
</dbReference>
<dbReference type="InterPro" id="IPR001584">
    <property type="entry name" value="Integrase_cat-core"/>
</dbReference>
<feature type="domain" description="Integrase catalytic" evidence="1">
    <location>
        <begin position="121"/>
        <end position="302"/>
    </location>
</feature>
<reference evidence="2" key="1">
    <citation type="submission" date="2021-01" db="UniProtKB">
        <authorList>
            <consortium name="EnsemblMetazoa"/>
        </authorList>
    </citation>
    <scope>IDENTIFICATION</scope>
</reference>
<sequence>MATRGRPSKDINEDQVLALKTIGFKWKEIADLIGVSDRTLRTRRKEFTQEILTYDVINDYELDNIIQDILEDSPNSGERMITGALLSKSIKVKRQRVRESLDRVNPNRQSLSRRITRRVYNVASPNALWHMDGFHKMIRWRLVIHGCIDGYSRLITFLNCSNNNRADTVLNLFIGSLNRFRCPLRIRSDHGMENTSVARWMLENLGVDKKPFITGRSVHNQRIERLWVDVKGYVASLFIDLFRAMETDGLLDIDDELHLFCLHFVFIPRINRLLNEFSSSWNNHPLRTEKNMTPNQLWSRGFLESETLVDDTSLVDENYGIDDFGPEPELQTNNNIEIPEIENPLTEEEEQYIIDHFVPLENDGNYGINIYTQLLEYLSNLE</sequence>
<protein>
    <recommendedName>
        <fullName evidence="1">Integrase catalytic domain-containing protein</fullName>
    </recommendedName>
</protein>
<dbReference type="InterPro" id="IPR036397">
    <property type="entry name" value="RNaseH_sf"/>
</dbReference>
<dbReference type="EnsemblMetazoa" id="CLYHEMT004095.1">
    <property type="protein sequence ID" value="CLYHEMP004095.1"/>
    <property type="gene ID" value="CLYHEMG004095"/>
</dbReference>